<comment type="subcellular location">
    <subcellularLocation>
        <location evidence="1 7">Periplasm</location>
    </subcellularLocation>
</comment>
<protein>
    <recommendedName>
        <fullName evidence="7">Thiol:disulfide interchange protein</fullName>
    </recommendedName>
</protein>
<keyword evidence="4 7" id="KW-0574">Periplasm</keyword>
<sequence length="218" mass="24091">MRCVLRGLFATAFSLLAFACSAGDSQGTFTEGKDYKRVREVQAPADPKRIEVNEFFWYGCPHCYAFDPAIEAWAKTRPGDVDFVRVPTTLGRPEGRLHAKAFYTAEILNALDAMHPALFDTLHKQHQPLNGEAQIQALFNRTTGVLPDVFSATFNGFAVDARVRKAEQLAMSYGITSVPTLVVGGTYVTSPAMAHGFTEATRVLDFLIDKVRKERAGR</sequence>
<evidence type="ECO:0000256" key="4">
    <source>
        <dbReference type="ARBA" id="ARBA00022764"/>
    </source>
</evidence>
<organism evidence="11 12">
    <name type="scientific">Fontimonas thermophila</name>
    <dbReference type="NCBI Taxonomy" id="1076937"/>
    <lineage>
        <taxon>Bacteria</taxon>
        <taxon>Pseudomonadati</taxon>
        <taxon>Pseudomonadota</taxon>
        <taxon>Gammaproteobacteria</taxon>
        <taxon>Nevskiales</taxon>
        <taxon>Nevskiaceae</taxon>
        <taxon>Fontimonas</taxon>
    </lineage>
</organism>
<dbReference type="InterPro" id="IPR023205">
    <property type="entry name" value="DsbA/DsbL"/>
</dbReference>
<dbReference type="InterPro" id="IPR050824">
    <property type="entry name" value="Thiol_disulfide_DsbA"/>
</dbReference>
<dbReference type="Gene3D" id="3.40.30.10">
    <property type="entry name" value="Glutaredoxin"/>
    <property type="match status" value="1"/>
</dbReference>
<evidence type="ECO:0000256" key="1">
    <source>
        <dbReference type="ARBA" id="ARBA00004418"/>
    </source>
</evidence>
<dbReference type="RefSeq" id="WP_091530071.1">
    <property type="nucleotide sequence ID" value="NZ_FOOC01000001.1"/>
</dbReference>
<dbReference type="PIRSF" id="PIRSF001488">
    <property type="entry name" value="Tdi_protein"/>
    <property type="match status" value="1"/>
</dbReference>
<reference evidence="11 12" key="1">
    <citation type="submission" date="2016-10" db="EMBL/GenBank/DDBJ databases">
        <authorList>
            <person name="de Groot N.N."/>
        </authorList>
    </citation>
    <scope>NUCLEOTIDE SEQUENCE [LARGE SCALE GENOMIC DNA]</scope>
    <source>
        <strain evidence="11 12">DSM 23609</strain>
    </source>
</reference>
<feature type="domain" description="Thioredoxin" evidence="10">
    <location>
        <begin position="4"/>
        <end position="172"/>
    </location>
</feature>
<feature type="disulfide bond" description="Redox-active" evidence="8">
    <location>
        <begin position="60"/>
        <end position="63"/>
    </location>
</feature>
<dbReference type="InterPro" id="IPR036249">
    <property type="entry name" value="Thioredoxin-like_sf"/>
</dbReference>
<evidence type="ECO:0000313" key="12">
    <source>
        <dbReference type="Proteomes" id="UP000199771"/>
    </source>
</evidence>
<dbReference type="Pfam" id="PF01323">
    <property type="entry name" value="DSBA"/>
    <property type="match status" value="1"/>
</dbReference>
<dbReference type="PROSITE" id="PS51352">
    <property type="entry name" value="THIOREDOXIN_2"/>
    <property type="match status" value="1"/>
</dbReference>
<evidence type="ECO:0000256" key="9">
    <source>
        <dbReference type="SAM" id="SignalP"/>
    </source>
</evidence>
<evidence type="ECO:0000256" key="3">
    <source>
        <dbReference type="ARBA" id="ARBA00022729"/>
    </source>
</evidence>
<dbReference type="InterPro" id="IPR013766">
    <property type="entry name" value="Thioredoxin_domain"/>
</dbReference>
<dbReference type="GO" id="GO:0016491">
    <property type="term" value="F:oxidoreductase activity"/>
    <property type="evidence" value="ECO:0007669"/>
    <property type="project" value="InterPro"/>
</dbReference>
<proteinExistence type="inferred from homology"/>
<evidence type="ECO:0000256" key="5">
    <source>
        <dbReference type="ARBA" id="ARBA00023157"/>
    </source>
</evidence>
<dbReference type="PROSITE" id="PS51257">
    <property type="entry name" value="PROKAR_LIPOPROTEIN"/>
    <property type="match status" value="1"/>
</dbReference>
<gene>
    <name evidence="11" type="ORF">SAMN04488120_101146</name>
</gene>
<evidence type="ECO:0000256" key="2">
    <source>
        <dbReference type="ARBA" id="ARBA00005791"/>
    </source>
</evidence>
<dbReference type="CDD" id="cd03019">
    <property type="entry name" value="DsbA_DsbA"/>
    <property type="match status" value="1"/>
</dbReference>
<dbReference type="PANTHER" id="PTHR35891">
    <property type="entry name" value="THIOL:DISULFIDE INTERCHANGE PROTEIN DSBA"/>
    <property type="match status" value="1"/>
</dbReference>
<evidence type="ECO:0000256" key="8">
    <source>
        <dbReference type="PIRSR" id="PIRSR001488-1"/>
    </source>
</evidence>
<feature type="signal peptide" evidence="9">
    <location>
        <begin position="1"/>
        <end position="19"/>
    </location>
</feature>
<dbReference type="EMBL" id="FOOC01000001">
    <property type="protein sequence ID" value="SFF24592.1"/>
    <property type="molecule type" value="Genomic_DNA"/>
</dbReference>
<dbReference type="STRING" id="1076937.SAMN04488120_101146"/>
<dbReference type="SUPFAM" id="SSF52833">
    <property type="entry name" value="Thioredoxin-like"/>
    <property type="match status" value="1"/>
</dbReference>
<evidence type="ECO:0000256" key="7">
    <source>
        <dbReference type="PIRNR" id="PIRNR001488"/>
    </source>
</evidence>
<keyword evidence="12" id="KW-1185">Reference proteome</keyword>
<name>A0A1I2H4I2_9GAMM</name>
<keyword evidence="6" id="KW-0676">Redox-active center</keyword>
<evidence type="ECO:0000259" key="10">
    <source>
        <dbReference type="PROSITE" id="PS51352"/>
    </source>
</evidence>
<keyword evidence="5 7" id="KW-1015">Disulfide bond</keyword>
<evidence type="ECO:0000313" key="11">
    <source>
        <dbReference type="EMBL" id="SFF24592.1"/>
    </source>
</evidence>
<dbReference type="OrthoDB" id="9784896at2"/>
<dbReference type="InterPro" id="IPR001853">
    <property type="entry name" value="DSBA-like_thioredoxin_dom"/>
</dbReference>
<dbReference type="GO" id="GO:0042597">
    <property type="term" value="C:periplasmic space"/>
    <property type="evidence" value="ECO:0007669"/>
    <property type="project" value="UniProtKB-SubCell"/>
</dbReference>
<feature type="chain" id="PRO_5011756052" description="Thiol:disulfide interchange protein" evidence="9">
    <location>
        <begin position="20"/>
        <end position="218"/>
    </location>
</feature>
<dbReference type="Proteomes" id="UP000199771">
    <property type="component" value="Unassembled WGS sequence"/>
</dbReference>
<accession>A0A1I2H4I2</accession>
<comment type="similarity">
    <text evidence="2">Belongs to the thioredoxin family. DsbA subfamily.</text>
</comment>
<dbReference type="PANTHER" id="PTHR35891:SF2">
    <property type="entry name" value="THIOL:DISULFIDE INTERCHANGE PROTEIN DSBA"/>
    <property type="match status" value="1"/>
</dbReference>
<dbReference type="AlphaFoldDB" id="A0A1I2H4I2"/>
<evidence type="ECO:0000256" key="6">
    <source>
        <dbReference type="ARBA" id="ARBA00023284"/>
    </source>
</evidence>
<keyword evidence="3 9" id="KW-0732">Signal</keyword>